<organism evidence="3 4">
    <name type="scientific">Penicillium arizonense</name>
    <dbReference type="NCBI Taxonomy" id="1835702"/>
    <lineage>
        <taxon>Eukaryota</taxon>
        <taxon>Fungi</taxon>
        <taxon>Dikarya</taxon>
        <taxon>Ascomycota</taxon>
        <taxon>Pezizomycotina</taxon>
        <taxon>Eurotiomycetes</taxon>
        <taxon>Eurotiomycetidae</taxon>
        <taxon>Eurotiales</taxon>
        <taxon>Aspergillaceae</taxon>
        <taxon>Penicillium</taxon>
    </lineage>
</organism>
<gene>
    <name evidence="3" type="ORF">PENARI_c023G01675</name>
</gene>
<keyword evidence="4" id="KW-1185">Reference proteome</keyword>
<feature type="chain" id="PRO_5009519315" evidence="2">
    <location>
        <begin position="18"/>
        <end position="280"/>
    </location>
</feature>
<feature type="compositionally biased region" description="Basic and acidic residues" evidence="1">
    <location>
        <begin position="77"/>
        <end position="91"/>
    </location>
</feature>
<dbReference type="GeneID" id="34580227"/>
<proteinExistence type="predicted"/>
<evidence type="ECO:0000256" key="2">
    <source>
        <dbReference type="SAM" id="SignalP"/>
    </source>
</evidence>
<evidence type="ECO:0000313" key="4">
    <source>
        <dbReference type="Proteomes" id="UP000177622"/>
    </source>
</evidence>
<feature type="region of interest" description="Disordered" evidence="1">
    <location>
        <begin position="77"/>
        <end position="101"/>
    </location>
</feature>
<dbReference type="AlphaFoldDB" id="A0A1F5L7B9"/>
<feature type="signal peptide" evidence="2">
    <location>
        <begin position="1"/>
        <end position="17"/>
    </location>
</feature>
<protein>
    <submittedName>
        <fullName evidence="3">Uncharacterized protein</fullName>
    </submittedName>
</protein>
<accession>A0A1F5L7B9</accession>
<keyword evidence="2" id="KW-0732">Signal</keyword>
<name>A0A1F5L7B9_PENAI</name>
<dbReference type="RefSeq" id="XP_022484578.1">
    <property type="nucleotide sequence ID" value="XM_022635493.1"/>
</dbReference>
<dbReference type="EMBL" id="LXJU01000023">
    <property type="protein sequence ID" value="OGE49124.1"/>
    <property type="molecule type" value="Genomic_DNA"/>
</dbReference>
<dbReference type="Proteomes" id="UP000177622">
    <property type="component" value="Unassembled WGS sequence"/>
</dbReference>
<evidence type="ECO:0000256" key="1">
    <source>
        <dbReference type="SAM" id="MobiDB-lite"/>
    </source>
</evidence>
<reference evidence="3 4" key="1">
    <citation type="journal article" date="2016" name="Sci. Rep.">
        <title>Penicillium arizonense, a new, genome sequenced fungal species, reveals a high chemical diversity in secreted metabolites.</title>
        <authorList>
            <person name="Grijseels S."/>
            <person name="Nielsen J.C."/>
            <person name="Randelovic M."/>
            <person name="Nielsen J."/>
            <person name="Nielsen K.F."/>
            <person name="Workman M."/>
            <person name="Frisvad J.C."/>
        </authorList>
    </citation>
    <scope>NUCLEOTIDE SEQUENCE [LARGE SCALE GENOMIC DNA]</scope>
    <source>
        <strain evidence="3 4">CBS 141311</strain>
    </source>
</reference>
<dbReference type="OrthoDB" id="10464816at2759"/>
<comment type="caution">
    <text evidence="3">The sequence shown here is derived from an EMBL/GenBank/DDBJ whole genome shotgun (WGS) entry which is preliminary data.</text>
</comment>
<sequence>MRYAFAAPALLAVTVVAAPASKRDEDVHVNSLGVDNLDVLPQVSVNNIPKRSEDVSIDGVTPGIGVPTLLIPREDGDDVKREKSLIDRDGGDEQQEESNAGELGLGFLGFSKREETLTDGSNGDGDLLDIIDMRKRGDGNGETVDDSDSGPLDLGLRKRGDIADDDIDKEIGEVIKTSKGVVKRDDTLFDDNILGGLLRKREETLLGFDNDDGDDLLGGLLDTVTKRDETLITDGDENGNKNGDGSVLGLINLGKREQDSDIGGVGGVDISTPVLDAVSI</sequence>
<evidence type="ECO:0000313" key="3">
    <source>
        <dbReference type="EMBL" id="OGE49124.1"/>
    </source>
</evidence>